<dbReference type="PRINTS" id="PR01837">
    <property type="entry name" value="MGTCSAPBPROT"/>
</dbReference>
<dbReference type="PANTHER" id="PTHR33778:SF1">
    <property type="entry name" value="MAGNESIUM TRANSPORTER YHID-RELATED"/>
    <property type="match status" value="1"/>
</dbReference>
<sequence length="155" mass="15853">MPDLGFDLDVLVSDVALVLLAFGLAFPIGWERGRGRHSAGFRTLPIVAMAACGFAIIIEMTAPQDTEARARVLQGVITGIGFIGGGAILKNGGNVKGLVTAASIWNAGAIGVAVGLGRANIAVVLSVVNLLSLWLLTRANHATGNGDGHKGGDRD</sequence>
<dbReference type="InterPro" id="IPR003416">
    <property type="entry name" value="MgtC/SapB/SrpB/YhiD_fam"/>
</dbReference>
<evidence type="ECO:0000256" key="5">
    <source>
        <dbReference type="ARBA" id="ARBA00022989"/>
    </source>
</evidence>
<dbReference type="OrthoDB" id="9811198at2"/>
<evidence type="ECO:0000256" key="6">
    <source>
        <dbReference type="ARBA" id="ARBA00023136"/>
    </source>
</evidence>
<dbReference type="EMBL" id="AHAM01000300">
    <property type="protein sequence ID" value="EHK52859.1"/>
    <property type="molecule type" value="Genomic_DNA"/>
</dbReference>
<dbReference type="PATRIC" id="fig|1107882.3.peg.6425"/>
<evidence type="ECO:0000313" key="9">
    <source>
        <dbReference type="EMBL" id="EHK52859.1"/>
    </source>
</evidence>
<feature type="transmembrane region" description="Helical" evidence="7">
    <location>
        <begin position="42"/>
        <end position="60"/>
    </location>
</feature>
<name>H0I2E9_9HYPH</name>
<evidence type="ECO:0000256" key="1">
    <source>
        <dbReference type="ARBA" id="ARBA00004651"/>
    </source>
</evidence>
<organism evidence="9 10">
    <name type="scientific">Mesorhizobium alhagi CCNWXJ12-2</name>
    <dbReference type="NCBI Taxonomy" id="1107882"/>
    <lineage>
        <taxon>Bacteria</taxon>
        <taxon>Pseudomonadati</taxon>
        <taxon>Pseudomonadota</taxon>
        <taxon>Alphaproteobacteria</taxon>
        <taxon>Hyphomicrobiales</taxon>
        <taxon>Phyllobacteriaceae</taxon>
        <taxon>Allomesorhizobium</taxon>
    </lineage>
</organism>
<evidence type="ECO:0000256" key="7">
    <source>
        <dbReference type="RuleBase" id="RU365041"/>
    </source>
</evidence>
<evidence type="ECO:0000256" key="4">
    <source>
        <dbReference type="ARBA" id="ARBA00022692"/>
    </source>
</evidence>
<comment type="similarity">
    <text evidence="2 7">Belongs to the MgtC/SapB family.</text>
</comment>
<dbReference type="Proteomes" id="UP000003250">
    <property type="component" value="Unassembled WGS sequence"/>
</dbReference>
<dbReference type="AlphaFoldDB" id="H0I2E9"/>
<evidence type="ECO:0000256" key="3">
    <source>
        <dbReference type="ARBA" id="ARBA00022475"/>
    </source>
</evidence>
<accession>H0I2E9</accession>
<reference evidence="9 10" key="1">
    <citation type="journal article" date="2012" name="J. Bacteriol.">
        <title>Draft Genome Sequence of Mesorhizobium alhagi CCNWXJ12-2T, a Novel Salt-Resistant Species Isolated from the Desert of Northwestern China.</title>
        <authorList>
            <person name="Zhou M."/>
            <person name="Chen W."/>
            <person name="Chen H."/>
            <person name="Wei G."/>
        </authorList>
    </citation>
    <scope>NUCLEOTIDE SEQUENCE [LARGE SCALE GENOMIC DNA]</scope>
    <source>
        <strain evidence="9 10">CCNWXJ12-2</strain>
    </source>
</reference>
<dbReference type="GO" id="GO:0005886">
    <property type="term" value="C:plasma membrane"/>
    <property type="evidence" value="ECO:0007669"/>
    <property type="project" value="UniProtKB-SubCell"/>
</dbReference>
<dbReference type="Pfam" id="PF02308">
    <property type="entry name" value="MgtC"/>
    <property type="match status" value="1"/>
</dbReference>
<keyword evidence="7" id="KW-0997">Cell inner membrane</keyword>
<comment type="subcellular location">
    <subcellularLocation>
        <location evidence="7">Cell inner membrane</location>
        <topology evidence="7">Multi-pass membrane protein</topology>
    </subcellularLocation>
    <subcellularLocation>
        <location evidence="1">Cell membrane</location>
        <topology evidence="1">Multi-pass membrane protein</topology>
    </subcellularLocation>
</comment>
<feature type="transmembrane region" description="Helical" evidence="7">
    <location>
        <begin position="72"/>
        <end position="89"/>
    </location>
</feature>
<evidence type="ECO:0000313" key="10">
    <source>
        <dbReference type="Proteomes" id="UP000003250"/>
    </source>
</evidence>
<dbReference type="InterPro" id="IPR049177">
    <property type="entry name" value="MgtC_SapB_SrpB_YhiD_N"/>
</dbReference>
<dbReference type="RefSeq" id="WP_008840206.1">
    <property type="nucleotide sequence ID" value="NZ_AHAM01000300.1"/>
</dbReference>
<feature type="transmembrane region" description="Helical" evidence="7">
    <location>
        <begin position="12"/>
        <end position="30"/>
    </location>
</feature>
<evidence type="ECO:0000256" key="2">
    <source>
        <dbReference type="ARBA" id="ARBA00009298"/>
    </source>
</evidence>
<feature type="transmembrane region" description="Helical" evidence="7">
    <location>
        <begin position="109"/>
        <end position="136"/>
    </location>
</feature>
<dbReference type="PANTHER" id="PTHR33778">
    <property type="entry name" value="PROTEIN MGTC"/>
    <property type="match status" value="1"/>
</dbReference>
<keyword evidence="4 7" id="KW-0812">Transmembrane</keyword>
<protein>
    <recommendedName>
        <fullName evidence="7">Protein MgtC</fullName>
    </recommendedName>
</protein>
<keyword evidence="5 7" id="KW-1133">Transmembrane helix</keyword>
<keyword evidence="3" id="KW-1003">Cell membrane</keyword>
<gene>
    <name evidence="9" type="ORF">MAXJ12_33254</name>
</gene>
<proteinExistence type="inferred from homology"/>
<keyword evidence="6 7" id="KW-0472">Membrane</keyword>
<feature type="domain" description="MgtC/SapB/SrpB/YhiD N-terminal" evidence="8">
    <location>
        <begin position="19"/>
        <end position="139"/>
    </location>
</feature>
<evidence type="ECO:0000259" key="8">
    <source>
        <dbReference type="Pfam" id="PF02308"/>
    </source>
</evidence>
<keyword evidence="10" id="KW-1185">Reference proteome</keyword>